<feature type="domain" description="OLD protein-like TOPRIM" evidence="2">
    <location>
        <begin position="387"/>
        <end position="463"/>
    </location>
</feature>
<dbReference type="PANTHER" id="PTHR43581">
    <property type="entry name" value="ATP/GTP PHOSPHATASE"/>
    <property type="match status" value="1"/>
</dbReference>
<feature type="domain" description="Endonuclease GajA/Old nuclease/RecF-like AAA" evidence="1">
    <location>
        <begin position="1"/>
        <end position="340"/>
    </location>
</feature>
<accession>A0A3S9N0K5</accession>
<evidence type="ECO:0000313" key="3">
    <source>
        <dbReference type="EMBL" id="AZQ44843.1"/>
    </source>
</evidence>
<dbReference type="OrthoDB" id="9792800at2"/>
<dbReference type="Pfam" id="PF20469">
    <property type="entry name" value="OLD-like_TOPRIM"/>
    <property type="match status" value="1"/>
</dbReference>
<dbReference type="Gene3D" id="3.40.50.300">
    <property type="entry name" value="P-loop containing nucleotide triphosphate hydrolases"/>
    <property type="match status" value="1"/>
</dbReference>
<dbReference type="Pfam" id="PF13175">
    <property type="entry name" value="AAA_15"/>
    <property type="match status" value="1"/>
</dbReference>
<evidence type="ECO:0000313" key="4">
    <source>
        <dbReference type="Proteomes" id="UP000279600"/>
    </source>
</evidence>
<dbReference type="InterPro" id="IPR041685">
    <property type="entry name" value="AAA_GajA/Old/RecF-like"/>
</dbReference>
<dbReference type="RefSeq" id="WP_126448558.1">
    <property type="nucleotide sequence ID" value="NZ_CP034549.1"/>
</dbReference>
<dbReference type="InterPro" id="IPR027417">
    <property type="entry name" value="P-loop_NTPase"/>
</dbReference>
<dbReference type="SUPFAM" id="SSF52540">
    <property type="entry name" value="P-loop containing nucleoside triphosphate hydrolases"/>
    <property type="match status" value="1"/>
</dbReference>
<sequence length="605" mass="69412">MYLKNLKLWNFRKFGSSEKIDLAKPNLNLDFTEGINVLVGKNDSGKSAIIDAIKIVLKTHSYDWYKIDQDDFFLNTEHLRIEIVFENLEIEEAKHFTEWLGWIEDADGKKRCYLRLILEVRRNIVSNRIFPADVKAGIDPVGFQLNAEAKDYLKTTYLRPLRDAKSELVPRKNSRLTQILQAHEAFKNKDLDHLLVGLFKDFNNSVEKYFLGKNNDDEDLPKEDLKGKELKTDIDSYIKSFYDDSKESAFGVKGNNLKTILEKLELSIKDEVNPGLGTLNRLFMASELLHLQKRDWSGLRLGLIEELEAHLHPQAQMQIIEALQKQKQIQLILSTHSPNLGSKIKLENLIICSNDSAFPLGPNHTKLKKEDYSFLERFLDATKANLFFANGIIMVEGWSEEILIPAIAQRLKEQGHISKNLTEAGVSIVNVGNTAFQQYSRIYLRENDTTKIDIPVAVITDVDVRAYKLDVDKNEEGEIVKTYTKEDVDDIKQRSTMKREEIVQKFNFQNVKTFVAVDWTLEYALSKSTSLSKLFFQAFKKSHPQIDEGNIEQELGKKLINKGLHKTQIAYEVAASIEKNSVLPIDETDQSIKYLIDAIKYACND</sequence>
<dbReference type="CDD" id="cd01026">
    <property type="entry name" value="TOPRIM_OLD"/>
    <property type="match status" value="1"/>
</dbReference>
<name>A0A3S9N0K5_9FLAO</name>
<gene>
    <name evidence="3" type="ORF">EJ995_11615</name>
</gene>
<organism evidence="3 4">
    <name type="scientific">Nonlabens ponticola</name>
    <dbReference type="NCBI Taxonomy" id="2496866"/>
    <lineage>
        <taxon>Bacteria</taxon>
        <taxon>Pseudomonadati</taxon>
        <taxon>Bacteroidota</taxon>
        <taxon>Flavobacteriia</taxon>
        <taxon>Flavobacteriales</taxon>
        <taxon>Flavobacteriaceae</taxon>
        <taxon>Nonlabens</taxon>
    </lineage>
</organism>
<protein>
    <submittedName>
        <fullName evidence="3">DUF2813 domain-containing protein</fullName>
    </submittedName>
</protein>
<evidence type="ECO:0000259" key="1">
    <source>
        <dbReference type="Pfam" id="PF13175"/>
    </source>
</evidence>
<dbReference type="KEGG" id="noj:EJ995_11615"/>
<dbReference type="InterPro" id="IPR051396">
    <property type="entry name" value="Bact_Antivir_Def_Nuclease"/>
</dbReference>
<proteinExistence type="predicted"/>
<dbReference type="InterPro" id="IPR034139">
    <property type="entry name" value="TOPRIM_OLD"/>
</dbReference>
<dbReference type="PANTHER" id="PTHR43581:SF4">
    <property type="entry name" value="ATP_GTP PHOSPHATASE"/>
    <property type="match status" value="1"/>
</dbReference>
<keyword evidence="4" id="KW-1185">Reference proteome</keyword>
<dbReference type="EMBL" id="CP034549">
    <property type="protein sequence ID" value="AZQ44843.1"/>
    <property type="molecule type" value="Genomic_DNA"/>
</dbReference>
<dbReference type="Proteomes" id="UP000279600">
    <property type="component" value="Chromosome"/>
</dbReference>
<evidence type="ECO:0000259" key="2">
    <source>
        <dbReference type="Pfam" id="PF20469"/>
    </source>
</evidence>
<dbReference type="AlphaFoldDB" id="A0A3S9N0K5"/>
<reference evidence="3 4" key="1">
    <citation type="submission" date="2018-12" db="EMBL/GenBank/DDBJ databases">
        <title>Complete genome of Nonlabens sp. MJ115.</title>
        <authorList>
            <person name="Choi H.S."/>
            <person name="Jung J."/>
        </authorList>
    </citation>
    <scope>NUCLEOTIDE SEQUENCE [LARGE SCALE GENOMIC DNA]</scope>
    <source>
        <strain evidence="3 4">MJ115</strain>
    </source>
</reference>